<gene>
    <name evidence="1" type="ORF">ATANTOWER_015684</name>
</gene>
<name>A0ABU7CK92_9TELE</name>
<accession>A0ABU7CK92</accession>
<evidence type="ECO:0000313" key="1">
    <source>
        <dbReference type="EMBL" id="MED6262180.1"/>
    </source>
</evidence>
<evidence type="ECO:0000313" key="2">
    <source>
        <dbReference type="Proteomes" id="UP001345963"/>
    </source>
</evidence>
<organism evidence="1 2">
    <name type="scientific">Ataeniobius toweri</name>
    <dbReference type="NCBI Taxonomy" id="208326"/>
    <lineage>
        <taxon>Eukaryota</taxon>
        <taxon>Metazoa</taxon>
        <taxon>Chordata</taxon>
        <taxon>Craniata</taxon>
        <taxon>Vertebrata</taxon>
        <taxon>Euteleostomi</taxon>
        <taxon>Actinopterygii</taxon>
        <taxon>Neopterygii</taxon>
        <taxon>Teleostei</taxon>
        <taxon>Neoteleostei</taxon>
        <taxon>Acanthomorphata</taxon>
        <taxon>Ovalentaria</taxon>
        <taxon>Atherinomorphae</taxon>
        <taxon>Cyprinodontiformes</taxon>
        <taxon>Goodeidae</taxon>
        <taxon>Ataeniobius</taxon>
    </lineage>
</organism>
<protein>
    <submittedName>
        <fullName evidence="1">Uncharacterized protein</fullName>
    </submittedName>
</protein>
<comment type="caution">
    <text evidence="1">The sequence shown here is derived from an EMBL/GenBank/DDBJ whole genome shotgun (WGS) entry which is preliminary data.</text>
</comment>
<keyword evidence="2" id="KW-1185">Reference proteome</keyword>
<sequence>MESEQSDAGRFIMDKPFELEDFSHPSSPEVRGGFVEHSGPEPDLLELLARGADSVMPKAGAARDYNFQSNVFSALEEVKAMALNNSMDAELDSSEKLLPAINLQQVIQNHQRHLSRLKTSH</sequence>
<reference evidence="1 2" key="1">
    <citation type="submission" date="2021-07" db="EMBL/GenBank/DDBJ databases">
        <authorList>
            <person name="Palmer J.M."/>
        </authorList>
    </citation>
    <scope>NUCLEOTIDE SEQUENCE [LARGE SCALE GENOMIC DNA]</scope>
    <source>
        <strain evidence="1 2">AT_MEX2019</strain>
        <tissue evidence="1">Muscle</tissue>
    </source>
</reference>
<dbReference type="Proteomes" id="UP001345963">
    <property type="component" value="Unassembled WGS sequence"/>
</dbReference>
<proteinExistence type="predicted"/>
<dbReference type="EMBL" id="JAHUTI010091762">
    <property type="protein sequence ID" value="MED6262180.1"/>
    <property type="molecule type" value="Genomic_DNA"/>
</dbReference>